<sequence length="60" mass="7184">MLNYCNFLKEQVGQIRTYLYYCKVLDCIASFTKYTYVNLPTRCQPYFYPHLTLCQSLACH</sequence>
<dbReference type="AlphaFoldDB" id="A0AAD1XR60"/>
<protein>
    <submittedName>
        <fullName evidence="1">Uncharacterized protein</fullName>
    </submittedName>
</protein>
<dbReference type="EMBL" id="CAMPGE010018905">
    <property type="protein sequence ID" value="CAI2377274.1"/>
    <property type="molecule type" value="Genomic_DNA"/>
</dbReference>
<proteinExistence type="predicted"/>
<reference evidence="1" key="1">
    <citation type="submission" date="2023-07" db="EMBL/GenBank/DDBJ databases">
        <authorList>
            <consortium name="AG Swart"/>
            <person name="Singh M."/>
            <person name="Singh A."/>
            <person name="Seah K."/>
            <person name="Emmerich C."/>
        </authorList>
    </citation>
    <scope>NUCLEOTIDE SEQUENCE</scope>
    <source>
        <strain evidence="1">DP1</strain>
    </source>
</reference>
<name>A0AAD1XR60_EUPCR</name>
<keyword evidence="2" id="KW-1185">Reference proteome</keyword>
<accession>A0AAD1XR60</accession>
<organism evidence="1 2">
    <name type="scientific">Euplotes crassus</name>
    <dbReference type="NCBI Taxonomy" id="5936"/>
    <lineage>
        <taxon>Eukaryota</taxon>
        <taxon>Sar</taxon>
        <taxon>Alveolata</taxon>
        <taxon>Ciliophora</taxon>
        <taxon>Intramacronucleata</taxon>
        <taxon>Spirotrichea</taxon>
        <taxon>Hypotrichia</taxon>
        <taxon>Euplotida</taxon>
        <taxon>Euplotidae</taxon>
        <taxon>Moneuplotes</taxon>
    </lineage>
</organism>
<evidence type="ECO:0000313" key="1">
    <source>
        <dbReference type="EMBL" id="CAI2377274.1"/>
    </source>
</evidence>
<dbReference type="Proteomes" id="UP001295684">
    <property type="component" value="Unassembled WGS sequence"/>
</dbReference>
<gene>
    <name evidence="1" type="ORF">ECRASSUSDP1_LOCUS18657</name>
</gene>
<comment type="caution">
    <text evidence="1">The sequence shown here is derived from an EMBL/GenBank/DDBJ whole genome shotgun (WGS) entry which is preliminary data.</text>
</comment>
<evidence type="ECO:0000313" key="2">
    <source>
        <dbReference type="Proteomes" id="UP001295684"/>
    </source>
</evidence>